<dbReference type="PANTHER" id="PTHR32308">
    <property type="entry name" value="LYASE BETA SUBUNIT, PUTATIVE (AFU_ORTHOLOGUE AFUA_4G13030)-RELATED"/>
    <property type="match status" value="1"/>
</dbReference>
<feature type="binding site" evidence="6">
    <location>
        <position position="156"/>
    </location>
    <ligand>
        <name>Mg(2+)</name>
        <dbReference type="ChEBI" id="CHEBI:18420"/>
    </ligand>
</feature>
<dbReference type="Proteomes" id="UP000249688">
    <property type="component" value="Unassembled WGS sequence"/>
</dbReference>
<accession>A0A2W7HWX0</accession>
<keyword evidence="9" id="KW-1185">Reference proteome</keyword>
<dbReference type="GO" id="GO:0016829">
    <property type="term" value="F:lyase activity"/>
    <property type="evidence" value="ECO:0007669"/>
    <property type="project" value="UniProtKB-KW"/>
</dbReference>
<dbReference type="PIRSF" id="PIRSF015582">
    <property type="entry name" value="Cit_lyase_B"/>
    <property type="match status" value="1"/>
</dbReference>
<proteinExistence type="inferred from homology"/>
<dbReference type="AlphaFoldDB" id="A0A2W7HWX0"/>
<comment type="similarity">
    <text evidence="2">Belongs to the HpcH/HpaI aldolase family.</text>
</comment>
<evidence type="ECO:0000256" key="3">
    <source>
        <dbReference type="ARBA" id="ARBA00022723"/>
    </source>
</evidence>
<dbReference type="InterPro" id="IPR011206">
    <property type="entry name" value="Citrate_lyase_beta/mcl1/mcl2"/>
</dbReference>
<feature type="binding site" evidence="6">
    <location>
        <position position="125"/>
    </location>
    <ligand>
        <name>Mg(2+)</name>
        <dbReference type="ChEBI" id="CHEBI:18420"/>
    </ligand>
</feature>
<evidence type="ECO:0000256" key="6">
    <source>
        <dbReference type="PIRSR" id="PIRSR015582-2"/>
    </source>
</evidence>
<gene>
    <name evidence="8" type="ORF">C8P66_13117</name>
</gene>
<dbReference type="PANTHER" id="PTHR32308:SF0">
    <property type="entry name" value="HPCH_HPAI ALDOLASE_CITRATE LYASE DOMAIN-CONTAINING PROTEIN"/>
    <property type="match status" value="1"/>
</dbReference>
<protein>
    <submittedName>
        <fullName evidence="8">Citrate lyase subunit beta/citryl-CoA lyase</fullName>
    </submittedName>
</protein>
<organism evidence="8 9">
    <name type="scientific">Humitalea rosea</name>
    <dbReference type="NCBI Taxonomy" id="990373"/>
    <lineage>
        <taxon>Bacteria</taxon>
        <taxon>Pseudomonadati</taxon>
        <taxon>Pseudomonadota</taxon>
        <taxon>Alphaproteobacteria</taxon>
        <taxon>Acetobacterales</taxon>
        <taxon>Roseomonadaceae</taxon>
        <taxon>Humitalea</taxon>
    </lineage>
</organism>
<evidence type="ECO:0000256" key="1">
    <source>
        <dbReference type="ARBA" id="ARBA00001946"/>
    </source>
</evidence>
<evidence type="ECO:0000256" key="4">
    <source>
        <dbReference type="ARBA" id="ARBA00022842"/>
    </source>
</evidence>
<feature type="binding site" evidence="5">
    <location>
        <position position="62"/>
    </location>
    <ligand>
        <name>substrate</name>
    </ligand>
</feature>
<evidence type="ECO:0000256" key="5">
    <source>
        <dbReference type="PIRSR" id="PIRSR015582-1"/>
    </source>
</evidence>
<dbReference type="Pfam" id="PF03328">
    <property type="entry name" value="HpcH_HpaI"/>
    <property type="match status" value="1"/>
</dbReference>
<feature type="binding site" evidence="5">
    <location>
        <position position="125"/>
    </location>
    <ligand>
        <name>substrate</name>
    </ligand>
</feature>
<dbReference type="InterPro" id="IPR040442">
    <property type="entry name" value="Pyrv_kinase-like_dom_sf"/>
</dbReference>
<comment type="caution">
    <text evidence="8">The sequence shown here is derived from an EMBL/GenBank/DDBJ whole genome shotgun (WGS) entry which is preliminary data.</text>
</comment>
<dbReference type="GO" id="GO:0000287">
    <property type="term" value="F:magnesium ion binding"/>
    <property type="evidence" value="ECO:0007669"/>
    <property type="project" value="TreeGrafter"/>
</dbReference>
<dbReference type="SUPFAM" id="SSF51621">
    <property type="entry name" value="Phosphoenolpyruvate/pyruvate domain"/>
    <property type="match status" value="1"/>
</dbReference>
<keyword evidence="4 6" id="KW-0460">Magnesium</keyword>
<dbReference type="Gene3D" id="3.20.20.60">
    <property type="entry name" value="Phosphoenolpyruvate-binding domains"/>
    <property type="match status" value="1"/>
</dbReference>
<comment type="cofactor">
    <cofactor evidence="1">
        <name>Mg(2+)</name>
        <dbReference type="ChEBI" id="CHEBI:18420"/>
    </cofactor>
</comment>
<dbReference type="EMBL" id="QKYU01000031">
    <property type="protein sequence ID" value="PZW38984.1"/>
    <property type="molecule type" value="Genomic_DNA"/>
</dbReference>
<name>A0A2W7HWX0_9PROT</name>
<evidence type="ECO:0000256" key="2">
    <source>
        <dbReference type="ARBA" id="ARBA00005568"/>
    </source>
</evidence>
<keyword evidence="8" id="KW-0456">Lyase</keyword>
<dbReference type="GO" id="GO:0006107">
    <property type="term" value="P:oxaloacetate metabolic process"/>
    <property type="evidence" value="ECO:0007669"/>
    <property type="project" value="TreeGrafter"/>
</dbReference>
<reference evidence="8 9" key="1">
    <citation type="submission" date="2018-06" db="EMBL/GenBank/DDBJ databases">
        <title>Genomic Encyclopedia of Archaeal and Bacterial Type Strains, Phase II (KMG-II): from individual species to whole genera.</title>
        <authorList>
            <person name="Goeker M."/>
        </authorList>
    </citation>
    <scope>NUCLEOTIDE SEQUENCE [LARGE SCALE GENOMIC DNA]</scope>
    <source>
        <strain evidence="8 9">DSM 24525</strain>
    </source>
</reference>
<dbReference type="InterPro" id="IPR015813">
    <property type="entry name" value="Pyrv/PenolPyrv_kinase-like_dom"/>
</dbReference>
<evidence type="ECO:0000313" key="8">
    <source>
        <dbReference type="EMBL" id="PZW38984.1"/>
    </source>
</evidence>
<feature type="domain" description="HpcH/HpaI aldolase/citrate lyase" evidence="7">
    <location>
        <begin position="3"/>
        <end position="225"/>
    </location>
</feature>
<dbReference type="OrthoDB" id="9800547at2"/>
<sequence>MNRTFLFAPGDHPRRVQKALTLDTDAVILDLEDAVAPDAKVLARAAVRSVLSHPRRCRAYVRVNAFDTVLCFGDLSEVVVAGLDGIMLPKLEDPAELVAVDWMLSALERDRGLPPGGIDLLPIIETARGHTAVRALALAGAALGGRLRRMAFGAADYTLDLGMAWTLEEAELTPVRSEMALASRAAGLEPPIDTVWAELREVEAFARSCARGAGLGFQGRMCIHPDQLAVANAAYSPSPEAVASARRIVEAFEAATSASIQVDGRFVDAPIYDRARRVLARDAKIAASRCRR</sequence>
<dbReference type="InterPro" id="IPR005000">
    <property type="entry name" value="Aldolase/citrate-lyase_domain"/>
</dbReference>
<dbReference type="RefSeq" id="WP_111400157.1">
    <property type="nucleotide sequence ID" value="NZ_QKYU01000031.1"/>
</dbReference>
<evidence type="ECO:0000313" key="9">
    <source>
        <dbReference type="Proteomes" id="UP000249688"/>
    </source>
</evidence>
<evidence type="ECO:0000259" key="7">
    <source>
        <dbReference type="Pfam" id="PF03328"/>
    </source>
</evidence>
<keyword evidence="3 6" id="KW-0479">Metal-binding</keyword>